<reference evidence="2" key="1">
    <citation type="submission" date="2023-03" db="EMBL/GenBank/DDBJ databases">
        <title>Massive genome expansion in bonnet fungi (Mycena s.s.) driven by repeated elements and novel gene families across ecological guilds.</title>
        <authorList>
            <consortium name="Lawrence Berkeley National Laboratory"/>
            <person name="Harder C.B."/>
            <person name="Miyauchi S."/>
            <person name="Viragh M."/>
            <person name="Kuo A."/>
            <person name="Thoen E."/>
            <person name="Andreopoulos B."/>
            <person name="Lu D."/>
            <person name="Skrede I."/>
            <person name="Drula E."/>
            <person name="Henrissat B."/>
            <person name="Morin E."/>
            <person name="Kohler A."/>
            <person name="Barry K."/>
            <person name="LaButti K."/>
            <person name="Morin E."/>
            <person name="Salamov A."/>
            <person name="Lipzen A."/>
            <person name="Mereny Z."/>
            <person name="Hegedus B."/>
            <person name="Baldrian P."/>
            <person name="Stursova M."/>
            <person name="Weitz H."/>
            <person name="Taylor A."/>
            <person name="Grigoriev I.V."/>
            <person name="Nagy L.G."/>
            <person name="Martin F."/>
            <person name="Kauserud H."/>
        </authorList>
    </citation>
    <scope>NUCLEOTIDE SEQUENCE</scope>
    <source>
        <strain evidence="2">CBHHK182m</strain>
    </source>
</reference>
<evidence type="ECO:0000313" key="3">
    <source>
        <dbReference type="Proteomes" id="UP001215598"/>
    </source>
</evidence>
<sequence length="203" mass="22836">MPRRIERYVEENTSYTPAVGREAQSRSAPAFKSRRRSEKKDQCVGWAEWGPPLRLERSPGGRVVSPGEIDNRGLVVVWETEWKHTMRFAAPAPLRNGPHIGNEKMLSGKDVDSPGLERLSFSQGQLFHHKLERKVDGSCTEYMTISSLAAQRCLRDGSASCSQRGCTLAVWRKLTGIFIESLQADWLSVGFRGCSNGLQEENW</sequence>
<accession>A0AAD7MT25</accession>
<proteinExistence type="predicted"/>
<dbReference type="AlphaFoldDB" id="A0AAD7MT25"/>
<protein>
    <submittedName>
        <fullName evidence="2">Uncharacterized protein</fullName>
    </submittedName>
</protein>
<feature type="region of interest" description="Disordered" evidence="1">
    <location>
        <begin position="1"/>
        <end position="39"/>
    </location>
</feature>
<feature type="non-terminal residue" evidence="2">
    <location>
        <position position="1"/>
    </location>
</feature>
<gene>
    <name evidence="2" type="ORF">B0H16DRAFT_1469417</name>
</gene>
<comment type="caution">
    <text evidence="2">The sequence shown here is derived from an EMBL/GenBank/DDBJ whole genome shotgun (WGS) entry which is preliminary data.</text>
</comment>
<dbReference type="EMBL" id="JARKIB010000157">
    <property type="protein sequence ID" value="KAJ7730728.1"/>
    <property type="molecule type" value="Genomic_DNA"/>
</dbReference>
<name>A0AAD7MT25_9AGAR</name>
<evidence type="ECO:0000313" key="2">
    <source>
        <dbReference type="EMBL" id="KAJ7730728.1"/>
    </source>
</evidence>
<dbReference type="Proteomes" id="UP001215598">
    <property type="component" value="Unassembled WGS sequence"/>
</dbReference>
<evidence type="ECO:0000256" key="1">
    <source>
        <dbReference type="SAM" id="MobiDB-lite"/>
    </source>
</evidence>
<keyword evidence="3" id="KW-1185">Reference proteome</keyword>
<organism evidence="2 3">
    <name type="scientific">Mycena metata</name>
    <dbReference type="NCBI Taxonomy" id="1033252"/>
    <lineage>
        <taxon>Eukaryota</taxon>
        <taxon>Fungi</taxon>
        <taxon>Dikarya</taxon>
        <taxon>Basidiomycota</taxon>
        <taxon>Agaricomycotina</taxon>
        <taxon>Agaricomycetes</taxon>
        <taxon>Agaricomycetidae</taxon>
        <taxon>Agaricales</taxon>
        <taxon>Marasmiineae</taxon>
        <taxon>Mycenaceae</taxon>
        <taxon>Mycena</taxon>
    </lineage>
</organism>
<feature type="compositionally biased region" description="Basic and acidic residues" evidence="1">
    <location>
        <begin position="1"/>
        <end position="10"/>
    </location>
</feature>